<keyword evidence="2" id="KW-1133">Transmembrane helix</keyword>
<feature type="transmembrane region" description="Helical" evidence="2">
    <location>
        <begin position="301"/>
        <end position="325"/>
    </location>
</feature>
<dbReference type="EMBL" id="CP002085">
    <property type="protein sequence ID" value="ADK85773.1"/>
    <property type="molecule type" value="Genomic_DNA"/>
</dbReference>
<keyword evidence="2" id="KW-0812">Transmembrane</keyword>
<feature type="transmembrane region" description="Helical" evidence="2">
    <location>
        <begin position="345"/>
        <end position="362"/>
    </location>
</feature>
<dbReference type="Pfam" id="PF13672">
    <property type="entry name" value="PP2C_2"/>
    <property type="match status" value="1"/>
</dbReference>
<dbReference type="eggNOG" id="COG0631">
    <property type="taxonomic scope" value="Bacteria"/>
</dbReference>
<proteinExistence type="predicted"/>
<dbReference type="Proteomes" id="UP000009047">
    <property type="component" value="Chromosome"/>
</dbReference>
<dbReference type="SUPFAM" id="SSF81606">
    <property type="entry name" value="PP2C-like"/>
    <property type="match status" value="1"/>
</dbReference>
<feature type="compositionally biased region" description="Pro residues" evidence="1">
    <location>
        <begin position="268"/>
        <end position="283"/>
    </location>
</feature>
<evidence type="ECO:0000256" key="2">
    <source>
        <dbReference type="SAM" id="Phobius"/>
    </source>
</evidence>
<dbReference type="STRING" id="644282.Deba_2411"/>
<dbReference type="InterPro" id="IPR001932">
    <property type="entry name" value="PPM-type_phosphatase-like_dom"/>
</dbReference>
<dbReference type="HOGENOM" id="CLU_725081_0_0_7"/>
<reference evidence="4 5" key="1">
    <citation type="journal article" date="2010" name="Stand. Genomic Sci.">
        <title>Complete genome sequence of Desulfarculus baarsii type strain (2st14).</title>
        <authorList>
            <person name="Sun H."/>
            <person name="Spring S."/>
            <person name="Lapidus A."/>
            <person name="Davenport K."/>
            <person name="Del Rio T.G."/>
            <person name="Tice H."/>
            <person name="Nolan M."/>
            <person name="Copeland A."/>
            <person name="Cheng J.F."/>
            <person name="Lucas S."/>
            <person name="Tapia R."/>
            <person name="Goodwin L."/>
            <person name="Pitluck S."/>
            <person name="Ivanova N."/>
            <person name="Pagani I."/>
            <person name="Mavromatis K."/>
            <person name="Ovchinnikova G."/>
            <person name="Pati A."/>
            <person name="Chen A."/>
            <person name="Palaniappan K."/>
            <person name="Hauser L."/>
            <person name="Chang Y.J."/>
            <person name="Jeffries C.D."/>
            <person name="Detter J.C."/>
            <person name="Han C."/>
            <person name="Rohde M."/>
            <person name="Brambilla E."/>
            <person name="Goker M."/>
            <person name="Woyke T."/>
            <person name="Bristow J."/>
            <person name="Eisen J.A."/>
            <person name="Markowitz V."/>
            <person name="Hugenholtz P."/>
            <person name="Kyrpides N.C."/>
            <person name="Klenk H.P."/>
            <person name="Land M."/>
        </authorList>
    </citation>
    <scope>NUCLEOTIDE SEQUENCE [LARGE SCALE GENOMIC DNA]</scope>
    <source>
        <strain evidence="5">ATCC 33931 / DSM 2075 / LMG 7858 / VKM B-1802 / 2st14</strain>
    </source>
</reference>
<feature type="domain" description="PPM-type phosphatase" evidence="3">
    <location>
        <begin position="8"/>
        <end position="234"/>
    </location>
</feature>
<dbReference type="SMART" id="SM00331">
    <property type="entry name" value="PP2C_SIG"/>
    <property type="match status" value="1"/>
</dbReference>
<keyword evidence="2" id="KW-0472">Membrane</keyword>
<protein>
    <submittedName>
        <fullName evidence="4">Protein serine/threonine phosphatase</fullName>
    </submittedName>
</protein>
<feature type="region of interest" description="Disordered" evidence="1">
    <location>
        <begin position="259"/>
        <end position="295"/>
    </location>
</feature>
<dbReference type="AlphaFoldDB" id="E1QJN0"/>
<evidence type="ECO:0000313" key="5">
    <source>
        <dbReference type="Proteomes" id="UP000009047"/>
    </source>
</evidence>
<dbReference type="KEGG" id="dbr:Deba_2411"/>
<dbReference type="PROSITE" id="PS51746">
    <property type="entry name" value="PPM_2"/>
    <property type="match status" value="1"/>
</dbReference>
<dbReference type="Gene3D" id="3.60.40.10">
    <property type="entry name" value="PPM-type phosphatase domain"/>
    <property type="match status" value="1"/>
</dbReference>
<name>E1QJN0_DESB2</name>
<dbReference type="RefSeq" id="WP_013259212.1">
    <property type="nucleotide sequence ID" value="NC_014365.1"/>
</dbReference>
<keyword evidence="5" id="KW-1185">Reference proteome</keyword>
<gene>
    <name evidence="4" type="ordered locus">Deba_2411</name>
</gene>
<dbReference type="SMART" id="SM00332">
    <property type="entry name" value="PP2Cc"/>
    <property type="match status" value="1"/>
</dbReference>
<evidence type="ECO:0000259" key="3">
    <source>
        <dbReference type="PROSITE" id="PS51746"/>
    </source>
</evidence>
<sequence length="381" mass="40372">MGSSPTKLTGAYYAGVGRGPFYEDDLFFAQVLSGGNTLAVAAVADGMGDGLGGLHAAQTAIGVVKSLLLARLYSLRGRRLSELELGELLKESLQKANAQVLKQSIQAPMGATLTVAVFTDEFIILGHVGDCRAYRLSDGQLERLTQDHAVGIALTRRLGKDPTMQIDLRVEAIAPGQIYILCSNGLHGQLGEDEITRALETTPTLADGCVRLACRALAKGGAEADSASIVGVEVGQYPRRPEIGSLAVDELALSLAEAEPVAEAARQEPPPNIRAPEPPPRFEAPPRDKPPARRRDRTQMAALLGLGLLATLALALLVLGVLSGLQETQGPSQPEAPASFAWPKLLVGLIALGLPVASLLWWRMGGGSKALRQAFERFRLK</sequence>
<accession>E1QJN0</accession>
<organism evidence="4 5">
    <name type="scientific">Desulfarculus baarsii (strain ATCC 33931 / DSM 2075 / LMG 7858 / VKM B-1802 / 2st14)</name>
    <dbReference type="NCBI Taxonomy" id="644282"/>
    <lineage>
        <taxon>Bacteria</taxon>
        <taxon>Pseudomonadati</taxon>
        <taxon>Thermodesulfobacteriota</taxon>
        <taxon>Desulfarculia</taxon>
        <taxon>Desulfarculales</taxon>
        <taxon>Desulfarculaceae</taxon>
        <taxon>Desulfarculus</taxon>
    </lineage>
</organism>
<dbReference type="InterPro" id="IPR036457">
    <property type="entry name" value="PPM-type-like_dom_sf"/>
</dbReference>
<evidence type="ECO:0000256" key="1">
    <source>
        <dbReference type="SAM" id="MobiDB-lite"/>
    </source>
</evidence>
<feature type="compositionally biased region" description="Basic and acidic residues" evidence="1">
    <location>
        <begin position="284"/>
        <end position="293"/>
    </location>
</feature>
<evidence type="ECO:0000313" key="4">
    <source>
        <dbReference type="EMBL" id="ADK85773.1"/>
    </source>
</evidence>
<dbReference type="OrthoDB" id="5496340at2"/>